<gene>
    <name evidence="11" type="ORF">Cgig2_034109</name>
</gene>
<dbReference type="GO" id="GO:0015421">
    <property type="term" value="F:ABC-type oligopeptide transporter activity"/>
    <property type="evidence" value="ECO:0007669"/>
    <property type="project" value="TreeGrafter"/>
</dbReference>
<feature type="transmembrane region" description="Helical" evidence="9">
    <location>
        <begin position="31"/>
        <end position="51"/>
    </location>
</feature>
<feature type="domain" description="ABC transporter" evidence="10">
    <location>
        <begin position="92"/>
        <end position="302"/>
    </location>
</feature>
<dbReference type="Pfam" id="PF00005">
    <property type="entry name" value="ABC_tran"/>
    <property type="match status" value="1"/>
</dbReference>
<dbReference type="OrthoDB" id="6500128at2759"/>
<name>A0A9Q1QAY4_9CARY</name>
<keyword evidence="2" id="KW-0813">Transport</keyword>
<dbReference type="InterPro" id="IPR039421">
    <property type="entry name" value="Type_1_exporter"/>
</dbReference>
<evidence type="ECO:0000259" key="10">
    <source>
        <dbReference type="PROSITE" id="PS50893"/>
    </source>
</evidence>
<sequence>MAYHNFLCFVLMQLLYGMLLFLHGTNNFGDIIKAFFILMMTAIAVAETLALTPEIVKGLDALGMVFSILERKAIINPDDHELIILANIKGDIEFQDVSFKYSTRPYICVLQNLNLKIPSGKTVALVGTSGSGKSTMISLIMRFYDPSSGSILIDGHDIRKPQLFSTTIYENIRYGNNGATEIEIMKSAKVANAHEFISKMPDGYATLAIRDPNYQKGKNKGAILKDPSILLLDEATSTLDSSSEKVVQEALTKVMRRRTNIIVAHRFLTIRDADSIIVMHQGKVVEIGNHKELIGSPRSLYA</sequence>
<dbReference type="PANTHER" id="PTHR43394:SF11">
    <property type="entry name" value="ATP-BINDING CASSETTE TRANSPORTER"/>
    <property type="match status" value="1"/>
</dbReference>
<dbReference type="PANTHER" id="PTHR43394">
    <property type="entry name" value="ATP-DEPENDENT PERMEASE MDL1, MITOCHONDRIAL"/>
    <property type="match status" value="1"/>
</dbReference>
<evidence type="ECO:0000256" key="3">
    <source>
        <dbReference type="ARBA" id="ARBA00022692"/>
    </source>
</evidence>
<accession>A0A9Q1QAY4</accession>
<keyword evidence="4" id="KW-0677">Repeat</keyword>
<dbReference type="Proteomes" id="UP001153076">
    <property type="component" value="Unassembled WGS sequence"/>
</dbReference>
<dbReference type="GO" id="GO:0016887">
    <property type="term" value="F:ATP hydrolysis activity"/>
    <property type="evidence" value="ECO:0007669"/>
    <property type="project" value="InterPro"/>
</dbReference>
<dbReference type="InterPro" id="IPR003593">
    <property type="entry name" value="AAA+_ATPase"/>
</dbReference>
<dbReference type="SUPFAM" id="SSF52540">
    <property type="entry name" value="P-loop containing nucleoside triphosphate hydrolases"/>
    <property type="match status" value="1"/>
</dbReference>
<dbReference type="PROSITE" id="PS50893">
    <property type="entry name" value="ABC_TRANSPORTER_2"/>
    <property type="match status" value="1"/>
</dbReference>
<keyword evidence="8 9" id="KW-0472">Membrane</keyword>
<evidence type="ECO:0000256" key="8">
    <source>
        <dbReference type="ARBA" id="ARBA00023136"/>
    </source>
</evidence>
<dbReference type="GO" id="GO:0090374">
    <property type="term" value="P:oligopeptide export from mitochondrion"/>
    <property type="evidence" value="ECO:0007669"/>
    <property type="project" value="TreeGrafter"/>
</dbReference>
<evidence type="ECO:0000313" key="12">
    <source>
        <dbReference type="Proteomes" id="UP001153076"/>
    </source>
</evidence>
<comment type="caution">
    <text evidence="11">The sequence shown here is derived from an EMBL/GenBank/DDBJ whole genome shotgun (WGS) entry which is preliminary data.</text>
</comment>
<dbReference type="AlphaFoldDB" id="A0A9Q1QAY4"/>
<comment type="subcellular location">
    <subcellularLocation>
        <location evidence="1">Membrane</location>
        <topology evidence="1">Multi-pass membrane protein</topology>
    </subcellularLocation>
</comment>
<keyword evidence="5" id="KW-0547">Nucleotide-binding</keyword>
<dbReference type="InterPro" id="IPR027417">
    <property type="entry name" value="P-loop_NTPase"/>
</dbReference>
<evidence type="ECO:0000256" key="2">
    <source>
        <dbReference type="ARBA" id="ARBA00022448"/>
    </source>
</evidence>
<dbReference type="InterPro" id="IPR003439">
    <property type="entry name" value="ABC_transporter-like_ATP-bd"/>
</dbReference>
<dbReference type="GO" id="GO:0005524">
    <property type="term" value="F:ATP binding"/>
    <property type="evidence" value="ECO:0007669"/>
    <property type="project" value="UniProtKB-KW"/>
</dbReference>
<dbReference type="Gene3D" id="3.40.50.300">
    <property type="entry name" value="P-loop containing nucleotide triphosphate hydrolases"/>
    <property type="match status" value="1"/>
</dbReference>
<keyword evidence="7 9" id="KW-1133">Transmembrane helix</keyword>
<protein>
    <recommendedName>
        <fullName evidence="10">ABC transporter domain-containing protein</fullName>
    </recommendedName>
</protein>
<feature type="transmembrane region" description="Helical" evidence="9">
    <location>
        <begin position="7"/>
        <end position="25"/>
    </location>
</feature>
<reference evidence="11" key="1">
    <citation type="submission" date="2022-04" db="EMBL/GenBank/DDBJ databases">
        <title>Carnegiea gigantea Genome sequencing and assembly v2.</title>
        <authorList>
            <person name="Copetti D."/>
            <person name="Sanderson M.J."/>
            <person name="Burquez A."/>
            <person name="Wojciechowski M.F."/>
        </authorList>
    </citation>
    <scope>NUCLEOTIDE SEQUENCE</scope>
    <source>
        <strain evidence="11">SGP5-SGP5p</strain>
        <tissue evidence="11">Aerial part</tissue>
    </source>
</reference>
<evidence type="ECO:0000256" key="9">
    <source>
        <dbReference type="SAM" id="Phobius"/>
    </source>
</evidence>
<organism evidence="11 12">
    <name type="scientific">Carnegiea gigantea</name>
    <dbReference type="NCBI Taxonomy" id="171969"/>
    <lineage>
        <taxon>Eukaryota</taxon>
        <taxon>Viridiplantae</taxon>
        <taxon>Streptophyta</taxon>
        <taxon>Embryophyta</taxon>
        <taxon>Tracheophyta</taxon>
        <taxon>Spermatophyta</taxon>
        <taxon>Magnoliopsida</taxon>
        <taxon>eudicotyledons</taxon>
        <taxon>Gunneridae</taxon>
        <taxon>Pentapetalae</taxon>
        <taxon>Caryophyllales</taxon>
        <taxon>Cactineae</taxon>
        <taxon>Cactaceae</taxon>
        <taxon>Cactoideae</taxon>
        <taxon>Echinocereeae</taxon>
        <taxon>Carnegiea</taxon>
    </lineage>
</organism>
<keyword evidence="12" id="KW-1185">Reference proteome</keyword>
<dbReference type="InterPro" id="IPR036640">
    <property type="entry name" value="ABC1_TM_sf"/>
</dbReference>
<keyword evidence="6" id="KW-0067">ATP-binding</keyword>
<evidence type="ECO:0000256" key="5">
    <source>
        <dbReference type="ARBA" id="ARBA00022741"/>
    </source>
</evidence>
<evidence type="ECO:0000256" key="6">
    <source>
        <dbReference type="ARBA" id="ARBA00022840"/>
    </source>
</evidence>
<dbReference type="GO" id="GO:0005743">
    <property type="term" value="C:mitochondrial inner membrane"/>
    <property type="evidence" value="ECO:0007669"/>
    <property type="project" value="TreeGrafter"/>
</dbReference>
<evidence type="ECO:0000256" key="1">
    <source>
        <dbReference type="ARBA" id="ARBA00004141"/>
    </source>
</evidence>
<proteinExistence type="predicted"/>
<keyword evidence="3 9" id="KW-0812">Transmembrane</keyword>
<dbReference type="SMART" id="SM00382">
    <property type="entry name" value="AAA"/>
    <property type="match status" value="1"/>
</dbReference>
<evidence type="ECO:0000256" key="4">
    <source>
        <dbReference type="ARBA" id="ARBA00022737"/>
    </source>
</evidence>
<dbReference type="Gene3D" id="1.20.1560.10">
    <property type="entry name" value="ABC transporter type 1, transmembrane domain"/>
    <property type="match status" value="1"/>
</dbReference>
<evidence type="ECO:0000313" key="11">
    <source>
        <dbReference type="EMBL" id="KAJ8435538.1"/>
    </source>
</evidence>
<dbReference type="EMBL" id="JAKOGI010000406">
    <property type="protein sequence ID" value="KAJ8435538.1"/>
    <property type="molecule type" value="Genomic_DNA"/>
</dbReference>
<evidence type="ECO:0000256" key="7">
    <source>
        <dbReference type="ARBA" id="ARBA00022989"/>
    </source>
</evidence>